<protein>
    <submittedName>
        <fullName evidence="2">Uncharacterized protein</fullName>
    </submittedName>
</protein>
<evidence type="ECO:0000313" key="2">
    <source>
        <dbReference type="EMBL" id="RDB24622.1"/>
    </source>
</evidence>
<proteinExistence type="predicted"/>
<dbReference type="OrthoDB" id="3205170at2759"/>
<feature type="compositionally biased region" description="Pro residues" evidence="1">
    <location>
        <begin position="19"/>
        <end position="35"/>
    </location>
</feature>
<reference evidence="2" key="1">
    <citation type="submission" date="2018-04" db="EMBL/GenBank/DDBJ databases">
        <title>Whole genome sequencing of Hypsizygus marmoreus.</title>
        <authorList>
            <person name="Choi I.-G."/>
            <person name="Min B."/>
            <person name="Kim J.-G."/>
            <person name="Kim S."/>
            <person name="Oh Y.-L."/>
            <person name="Kong W.-S."/>
            <person name="Park H."/>
            <person name="Jeong J."/>
            <person name="Song E.-S."/>
        </authorList>
    </citation>
    <scope>NUCLEOTIDE SEQUENCE [LARGE SCALE GENOMIC DNA]</scope>
    <source>
        <strain evidence="2">51987-8</strain>
    </source>
</reference>
<feature type="region of interest" description="Disordered" evidence="1">
    <location>
        <begin position="78"/>
        <end position="102"/>
    </location>
</feature>
<dbReference type="AlphaFoldDB" id="A0A369JTE5"/>
<evidence type="ECO:0000256" key="1">
    <source>
        <dbReference type="SAM" id="MobiDB-lite"/>
    </source>
</evidence>
<dbReference type="Proteomes" id="UP000076154">
    <property type="component" value="Unassembled WGS sequence"/>
</dbReference>
<dbReference type="InParanoid" id="A0A369JTE5"/>
<sequence>MSTTCVASLPLYKRLDDLLPPPSSRPPQARAPPQYPRYIQSLTTYTHPSERFRIRLVMPATTNTRGVRPIRTTLHAVSREEAESWSDGDSDSTLSEPQPSDLDEPWPYTFQVGHLPLIVYLIVYLTTRQTGDIVWIRTVGGNWHRGRVTGQTTRKGLTREKEGLFYPVVFNEKLRKYFAPLNGEIKPDTLHVRRLLKEAGWI</sequence>
<evidence type="ECO:0000313" key="3">
    <source>
        <dbReference type="Proteomes" id="UP000076154"/>
    </source>
</evidence>
<dbReference type="EMBL" id="LUEZ02000042">
    <property type="protein sequence ID" value="RDB24622.1"/>
    <property type="molecule type" value="Genomic_DNA"/>
</dbReference>
<keyword evidence="3" id="KW-1185">Reference proteome</keyword>
<feature type="region of interest" description="Disordered" evidence="1">
    <location>
        <begin position="16"/>
        <end position="35"/>
    </location>
</feature>
<comment type="caution">
    <text evidence="2">The sequence shown here is derived from an EMBL/GenBank/DDBJ whole genome shotgun (WGS) entry which is preliminary data.</text>
</comment>
<organism evidence="2 3">
    <name type="scientific">Hypsizygus marmoreus</name>
    <name type="common">White beech mushroom</name>
    <name type="synonym">Agaricus marmoreus</name>
    <dbReference type="NCBI Taxonomy" id="39966"/>
    <lineage>
        <taxon>Eukaryota</taxon>
        <taxon>Fungi</taxon>
        <taxon>Dikarya</taxon>
        <taxon>Basidiomycota</taxon>
        <taxon>Agaricomycotina</taxon>
        <taxon>Agaricomycetes</taxon>
        <taxon>Agaricomycetidae</taxon>
        <taxon>Agaricales</taxon>
        <taxon>Tricholomatineae</taxon>
        <taxon>Lyophyllaceae</taxon>
        <taxon>Hypsizygus</taxon>
    </lineage>
</organism>
<gene>
    <name evidence="2" type="ORF">Hypma_008269</name>
</gene>
<accession>A0A369JTE5</accession>
<name>A0A369JTE5_HYPMA</name>